<dbReference type="Proteomes" id="UP000078348">
    <property type="component" value="Unassembled WGS sequence"/>
</dbReference>
<evidence type="ECO:0000313" key="8">
    <source>
        <dbReference type="EMBL" id="OAO14363.1"/>
    </source>
</evidence>
<evidence type="ECO:0000256" key="2">
    <source>
        <dbReference type="ARBA" id="ARBA00006070"/>
    </source>
</evidence>
<comment type="function">
    <text evidence="6">Involved in the retrieval of endoplasmic reticulum membrane proteins from the early Golgi compartment.</text>
</comment>
<dbReference type="GO" id="GO:0006621">
    <property type="term" value="P:protein retention in ER lumen"/>
    <property type="evidence" value="ECO:0007669"/>
    <property type="project" value="TreeGrafter"/>
</dbReference>
<feature type="transmembrane region" description="Helical" evidence="7">
    <location>
        <begin position="63"/>
        <end position="83"/>
    </location>
</feature>
<comment type="subcellular location">
    <subcellularLocation>
        <location evidence="1">Membrane</location>
        <topology evidence="1">Multi-pass membrane protein</topology>
    </subcellularLocation>
</comment>
<organism evidence="8 9">
    <name type="scientific">Blastocystis sp. subtype 1 (strain ATCC 50177 / NandII)</name>
    <dbReference type="NCBI Taxonomy" id="478820"/>
    <lineage>
        <taxon>Eukaryota</taxon>
        <taxon>Sar</taxon>
        <taxon>Stramenopiles</taxon>
        <taxon>Bigyra</taxon>
        <taxon>Opalozoa</taxon>
        <taxon>Opalinata</taxon>
        <taxon>Blastocystidae</taxon>
        <taxon>Blastocystis</taxon>
    </lineage>
</organism>
<dbReference type="PANTHER" id="PTHR10743">
    <property type="entry name" value="PROTEIN RER1"/>
    <property type="match status" value="1"/>
</dbReference>
<proteinExistence type="inferred from homology"/>
<dbReference type="OrthoDB" id="448250at2759"/>
<evidence type="ECO:0000256" key="1">
    <source>
        <dbReference type="ARBA" id="ARBA00004141"/>
    </source>
</evidence>
<dbReference type="Pfam" id="PF03248">
    <property type="entry name" value="Rer1"/>
    <property type="match status" value="1"/>
</dbReference>
<evidence type="ECO:0000256" key="5">
    <source>
        <dbReference type="ARBA" id="ARBA00023136"/>
    </source>
</evidence>
<evidence type="ECO:0000256" key="7">
    <source>
        <dbReference type="SAM" id="Phobius"/>
    </source>
</evidence>
<keyword evidence="5 6" id="KW-0472">Membrane</keyword>
<evidence type="ECO:0000256" key="4">
    <source>
        <dbReference type="ARBA" id="ARBA00022989"/>
    </source>
</evidence>
<comment type="caution">
    <text evidence="8">The sequence shown here is derived from an EMBL/GenBank/DDBJ whole genome shotgun (WGS) entry which is preliminary data.</text>
</comment>
<evidence type="ECO:0000256" key="6">
    <source>
        <dbReference type="PIRNR" id="PIRNR016013"/>
    </source>
</evidence>
<dbReference type="PIRSF" id="PIRSF016013">
    <property type="entry name" value="AtER_Rer1p"/>
    <property type="match status" value="1"/>
</dbReference>
<dbReference type="PANTHER" id="PTHR10743:SF0">
    <property type="entry name" value="PROTEIN RER1"/>
    <property type="match status" value="1"/>
</dbReference>
<name>A0A196SBG8_BLAHN</name>
<dbReference type="GO" id="GO:0000139">
    <property type="term" value="C:Golgi membrane"/>
    <property type="evidence" value="ECO:0007669"/>
    <property type="project" value="TreeGrafter"/>
</dbReference>
<dbReference type="GO" id="GO:0005783">
    <property type="term" value="C:endoplasmic reticulum"/>
    <property type="evidence" value="ECO:0007669"/>
    <property type="project" value="GOC"/>
</dbReference>
<dbReference type="GO" id="GO:0006890">
    <property type="term" value="P:retrograde vesicle-mediated transport, Golgi to endoplasmic reticulum"/>
    <property type="evidence" value="ECO:0007669"/>
    <property type="project" value="TreeGrafter"/>
</dbReference>
<sequence>MNAYLNEQDAPMDSVREKVSLIRKLYTYYIEKTINYPWYRWIVLVMCMALFIRRIVHANGYYLIAYSLGLYLLNLLLGFLSPLENYDDDTAELPTRDATEYRPFIRRVPEFKFWKESLQAIVLCFFMTFIPIFNIPVFWPILVIYFMMLFTVTMRDRIMHMIRYRYLPWSHGKKKYVKE</sequence>
<accession>A0A196SBG8</accession>
<keyword evidence="4 7" id="KW-1133">Transmembrane helix</keyword>
<keyword evidence="3 7" id="KW-0812">Transmembrane</keyword>
<dbReference type="EMBL" id="LXWW01000255">
    <property type="protein sequence ID" value="OAO14363.1"/>
    <property type="molecule type" value="Genomic_DNA"/>
</dbReference>
<reference evidence="8 9" key="1">
    <citation type="submission" date="2016-05" db="EMBL/GenBank/DDBJ databases">
        <title>Nuclear genome of Blastocystis sp. subtype 1 NandII.</title>
        <authorList>
            <person name="Gentekaki E."/>
            <person name="Curtis B."/>
            <person name="Stairs C."/>
            <person name="Eme L."/>
            <person name="Herman E."/>
            <person name="Klimes V."/>
            <person name="Arias M.C."/>
            <person name="Elias M."/>
            <person name="Hilliou F."/>
            <person name="Klute M."/>
            <person name="Malik S.-B."/>
            <person name="Pightling A."/>
            <person name="Rachubinski R."/>
            <person name="Salas D."/>
            <person name="Schlacht A."/>
            <person name="Suga H."/>
            <person name="Archibald J."/>
            <person name="Ball S.G."/>
            <person name="Clark G."/>
            <person name="Dacks J."/>
            <person name="Van Der Giezen M."/>
            <person name="Tsaousis A."/>
            <person name="Roger A."/>
        </authorList>
    </citation>
    <scope>NUCLEOTIDE SEQUENCE [LARGE SCALE GENOMIC DNA]</scope>
    <source>
        <strain evidence="9">ATCC 50177 / NandII</strain>
    </source>
</reference>
<comment type="similarity">
    <text evidence="2 6">Belongs to the RER1 family.</text>
</comment>
<gene>
    <name evidence="8" type="ORF">AV274_3953</name>
</gene>
<dbReference type="STRING" id="478820.A0A196SBG8"/>
<evidence type="ECO:0000256" key="3">
    <source>
        <dbReference type="ARBA" id="ARBA00022692"/>
    </source>
</evidence>
<feature type="transmembrane region" description="Helical" evidence="7">
    <location>
        <begin position="38"/>
        <end position="56"/>
    </location>
</feature>
<evidence type="ECO:0000313" key="9">
    <source>
        <dbReference type="Proteomes" id="UP000078348"/>
    </source>
</evidence>
<keyword evidence="9" id="KW-1185">Reference proteome</keyword>
<protein>
    <recommendedName>
        <fullName evidence="6">Protein RER1</fullName>
    </recommendedName>
</protein>
<feature type="transmembrane region" description="Helical" evidence="7">
    <location>
        <begin position="120"/>
        <end position="153"/>
    </location>
</feature>
<dbReference type="AlphaFoldDB" id="A0A196SBG8"/>
<dbReference type="InterPro" id="IPR004932">
    <property type="entry name" value="Rer1"/>
</dbReference>